<keyword evidence="3" id="KW-1185">Reference proteome</keyword>
<name>A0ABR0S508_9HYPO</name>
<feature type="compositionally biased region" description="Polar residues" evidence="1">
    <location>
        <begin position="41"/>
        <end position="52"/>
    </location>
</feature>
<evidence type="ECO:0000313" key="3">
    <source>
        <dbReference type="Proteomes" id="UP001338125"/>
    </source>
</evidence>
<evidence type="ECO:0000313" key="2">
    <source>
        <dbReference type="EMBL" id="KAK5987248.1"/>
    </source>
</evidence>
<feature type="compositionally biased region" description="Polar residues" evidence="1">
    <location>
        <begin position="294"/>
        <end position="303"/>
    </location>
</feature>
<feature type="region of interest" description="Disordered" evidence="1">
    <location>
        <begin position="87"/>
        <end position="109"/>
    </location>
</feature>
<feature type="compositionally biased region" description="Basic and acidic residues" evidence="1">
    <location>
        <begin position="344"/>
        <end position="370"/>
    </location>
</feature>
<dbReference type="Proteomes" id="UP001338125">
    <property type="component" value="Unassembled WGS sequence"/>
</dbReference>
<gene>
    <name evidence="2" type="ORF">PT974_11372</name>
</gene>
<comment type="caution">
    <text evidence="2">The sequence shown here is derived from an EMBL/GenBank/DDBJ whole genome shotgun (WGS) entry which is preliminary data.</text>
</comment>
<feature type="compositionally biased region" description="Basic and acidic residues" evidence="1">
    <location>
        <begin position="24"/>
        <end position="33"/>
    </location>
</feature>
<accession>A0ABR0S508</accession>
<reference evidence="2 3" key="1">
    <citation type="submission" date="2024-01" db="EMBL/GenBank/DDBJ databases">
        <title>Complete genome of Cladobotryum mycophilum ATHUM6906.</title>
        <authorList>
            <person name="Christinaki A.C."/>
            <person name="Myridakis A.I."/>
            <person name="Kouvelis V.N."/>
        </authorList>
    </citation>
    <scope>NUCLEOTIDE SEQUENCE [LARGE SCALE GENOMIC DNA]</scope>
    <source>
        <strain evidence="2 3">ATHUM6906</strain>
    </source>
</reference>
<dbReference type="EMBL" id="JAVFKD010000016">
    <property type="protein sequence ID" value="KAK5987248.1"/>
    <property type="molecule type" value="Genomic_DNA"/>
</dbReference>
<evidence type="ECO:0000256" key="1">
    <source>
        <dbReference type="SAM" id="MobiDB-lite"/>
    </source>
</evidence>
<feature type="region of interest" description="Disordered" evidence="1">
    <location>
        <begin position="291"/>
        <end position="370"/>
    </location>
</feature>
<evidence type="ECO:0008006" key="4">
    <source>
        <dbReference type="Google" id="ProtNLM"/>
    </source>
</evidence>
<protein>
    <recommendedName>
        <fullName evidence="4">Retrotransposon gag domain-containing protein</fullName>
    </recommendedName>
</protein>
<feature type="compositionally biased region" description="Polar residues" evidence="1">
    <location>
        <begin position="1"/>
        <end position="21"/>
    </location>
</feature>
<sequence>MSPQQAANPTQRVAQPSSSLARENPPRQERETTETPADGSTADTPANNTLAQQHAAVVERIRQLTALQALQKQEQELMEQLAITSQPYTAKTRRRRDSNESTSSGGGEIKVKNIRQLKLPVELQARDEWLSDLQRAFEGAPRKYRKPAKRILLALDNMDGECRTRWERYLDEQSEEDRLSFKEDWDYFEEWSNTLLKDAAHQDLILISQLARAHQRELQSPREFHIYLDSLEKRFPRAEEKMRALNLYSKLRPELQQHIRLHTQDISKTREEMVSLATRFWDSIKHGVKRKATETLTQSSSKSGYKKPRGNQPPRNRFSNPNQIPIKNNTGKDRKPLKCFTYQSDEHLADRCPKRDENQQKSQGNDRRLK</sequence>
<organism evidence="2 3">
    <name type="scientific">Cladobotryum mycophilum</name>
    <dbReference type="NCBI Taxonomy" id="491253"/>
    <lineage>
        <taxon>Eukaryota</taxon>
        <taxon>Fungi</taxon>
        <taxon>Dikarya</taxon>
        <taxon>Ascomycota</taxon>
        <taxon>Pezizomycotina</taxon>
        <taxon>Sordariomycetes</taxon>
        <taxon>Hypocreomycetidae</taxon>
        <taxon>Hypocreales</taxon>
        <taxon>Hypocreaceae</taxon>
        <taxon>Cladobotryum</taxon>
    </lineage>
</organism>
<proteinExistence type="predicted"/>
<feature type="region of interest" description="Disordered" evidence="1">
    <location>
        <begin position="1"/>
        <end position="54"/>
    </location>
</feature>
<feature type="compositionally biased region" description="Polar residues" evidence="1">
    <location>
        <begin position="313"/>
        <end position="329"/>
    </location>
</feature>